<keyword evidence="8 9" id="KW-0539">Nucleus</keyword>
<dbReference type="GO" id="GO:0000978">
    <property type="term" value="F:RNA polymerase II cis-regulatory region sequence-specific DNA binding"/>
    <property type="evidence" value="ECO:0007669"/>
    <property type="project" value="TreeGrafter"/>
</dbReference>
<dbReference type="GO" id="GO:0000122">
    <property type="term" value="P:negative regulation of transcription by RNA polymerase II"/>
    <property type="evidence" value="ECO:0007669"/>
    <property type="project" value="TreeGrafter"/>
</dbReference>
<evidence type="ECO:0000256" key="9">
    <source>
        <dbReference type="RuleBase" id="RU004334"/>
    </source>
</evidence>
<dbReference type="PRINTS" id="PR00398">
    <property type="entry name" value="STRDHORMONER"/>
</dbReference>
<comment type="caution">
    <text evidence="12">The sequence shown here is derived from an EMBL/GenBank/DDBJ whole genome shotgun (WGS) entry which is preliminary data.</text>
</comment>
<keyword evidence="3 9" id="KW-0862">Zinc</keyword>
<evidence type="ECO:0000256" key="8">
    <source>
        <dbReference type="ARBA" id="ARBA00023242"/>
    </source>
</evidence>
<keyword evidence="13" id="KW-1185">Reference proteome</keyword>
<dbReference type="PROSITE" id="PS51030">
    <property type="entry name" value="NUCLEAR_REC_DBD_2"/>
    <property type="match status" value="1"/>
</dbReference>
<dbReference type="InterPro" id="IPR035500">
    <property type="entry name" value="NHR-like_dom_sf"/>
</dbReference>
<dbReference type="SUPFAM" id="SSF48508">
    <property type="entry name" value="Nuclear receptor ligand-binding domain"/>
    <property type="match status" value="1"/>
</dbReference>
<comment type="subcellular location">
    <subcellularLocation>
        <location evidence="9">Nucleus</location>
    </subcellularLocation>
</comment>
<dbReference type="GO" id="GO:0030154">
    <property type="term" value="P:cell differentiation"/>
    <property type="evidence" value="ECO:0007669"/>
    <property type="project" value="TreeGrafter"/>
</dbReference>
<dbReference type="GO" id="GO:0004879">
    <property type="term" value="F:nuclear receptor activity"/>
    <property type="evidence" value="ECO:0007669"/>
    <property type="project" value="TreeGrafter"/>
</dbReference>
<gene>
    <name evidence="12" type="ORF">MEDL_29681</name>
</gene>
<dbReference type="GO" id="GO:0045944">
    <property type="term" value="P:positive regulation of transcription by RNA polymerase II"/>
    <property type="evidence" value="ECO:0007669"/>
    <property type="project" value="TreeGrafter"/>
</dbReference>
<evidence type="ECO:0000313" key="12">
    <source>
        <dbReference type="EMBL" id="CAG2215949.1"/>
    </source>
</evidence>
<dbReference type="AlphaFoldDB" id="A0A8S3SBX0"/>
<evidence type="ECO:0000256" key="5">
    <source>
        <dbReference type="ARBA" id="ARBA00023125"/>
    </source>
</evidence>
<sequence>MTENEGLVVQKLLEGSHINAHGGGEIANAPVGGEIVNAHVDGEIANAANTDVKGSCTNEDKTSDLNKDLKVKDSMHAQQQVLDTGIKSLTFNSEVINDCSIATRDNANINNWKGFQDGDRSEKNIENTDSCESDTTSLCGSTSGKSIGSSNLSEKDDIVIISADDTLNRTGSLTGKDIESKTFPSRPSKNAKRVKKIYPDGHILCKICGDKASGFHYGVFSCEGCKGFFRRTVRQKLTYKPCANGDKKGCLIMRISRNRCQYCRMKKCLDAGMSHEAVRLGRCPKKDKPSRFNLFKISSNENHDRIDIDKQIKTEELILKIHDSFMAANKEFHALTCRYQQSKVLEVKCENDTKILCSRYLPAIVHFTTLFARDLTPFKKIDVHSQRNLLKQSLLEIAVIHSLYWNDETTFGKILDRFGYIVDILNCEQYGIFGQFLLDMFYSVQKLKKLELTDVELSVMAAMVLFSPDRPGLDIYKNTFLLEQMEDILCLALKSQFAQNHDNCEQLFTKIVEVLINLRTISGVYLEIILNSQIDIVDVS</sequence>
<dbReference type="GO" id="GO:0009755">
    <property type="term" value="P:hormone-mediated signaling pathway"/>
    <property type="evidence" value="ECO:0007669"/>
    <property type="project" value="TreeGrafter"/>
</dbReference>
<dbReference type="InterPro" id="IPR001628">
    <property type="entry name" value="Znf_hrmn_rcpt"/>
</dbReference>
<organism evidence="12 13">
    <name type="scientific">Mytilus edulis</name>
    <name type="common">Blue mussel</name>
    <dbReference type="NCBI Taxonomy" id="6550"/>
    <lineage>
        <taxon>Eukaryota</taxon>
        <taxon>Metazoa</taxon>
        <taxon>Spiralia</taxon>
        <taxon>Lophotrochozoa</taxon>
        <taxon>Mollusca</taxon>
        <taxon>Bivalvia</taxon>
        <taxon>Autobranchia</taxon>
        <taxon>Pteriomorphia</taxon>
        <taxon>Mytilida</taxon>
        <taxon>Mytiloidea</taxon>
        <taxon>Mytilidae</taxon>
        <taxon>Mytilinae</taxon>
        <taxon>Mytilus</taxon>
    </lineage>
</organism>
<feature type="domain" description="NR LBD" evidence="11">
    <location>
        <begin position="313"/>
        <end position="540"/>
    </location>
</feature>
<dbReference type="Proteomes" id="UP000683360">
    <property type="component" value="Unassembled WGS sequence"/>
</dbReference>
<dbReference type="Pfam" id="PF00104">
    <property type="entry name" value="Hormone_recep"/>
    <property type="match status" value="1"/>
</dbReference>
<evidence type="ECO:0000256" key="1">
    <source>
        <dbReference type="ARBA" id="ARBA00022723"/>
    </source>
</evidence>
<protein>
    <submittedName>
        <fullName evidence="12">Nuclear receptor subfamily 1 group D member 1,Nuclear hormone receptor family member nhr-85</fullName>
    </submittedName>
</protein>
<reference evidence="12" key="1">
    <citation type="submission" date="2021-03" db="EMBL/GenBank/DDBJ databases">
        <authorList>
            <person name="Bekaert M."/>
        </authorList>
    </citation>
    <scope>NUCLEOTIDE SEQUENCE</scope>
</reference>
<dbReference type="InterPro" id="IPR013088">
    <property type="entry name" value="Znf_NHR/GATA"/>
</dbReference>
<evidence type="ECO:0000259" key="10">
    <source>
        <dbReference type="PROSITE" id="PS51030"/>
    </source>
</evidence>
<dbReference type="PANTHER" id="PTHR24082:SF473">
    <property type="entry name" value="ECDYSONE-INDUCED PROTEIN 75B, ISOFORM B"/>
    <property type="match status" value="1"/>
</dbReference>
<keyword evidence="2 9" id="KW-0863">Zinc-finger</keyword>
<dbReference type="GO" id="GO:0005634">
    <property type="term" value="C:nucleus"/>
    <property type="evidence" value="ECO:0007669"/>
    <property type="project" value="UniProtKB-SubCell"/>
</dbReference>
<dbReference type="InterPro" id="IPR000536">
    <property type="entry name" value="Nucl_hrmn_rcpt_lig-bd"/>
</dbReference>
<dbReference type="PANTHER" id="PTHR24082">
    <property type="entry name" value="NUCLEAR HORMONE RECEPTOR"/>
    <property type="match status" value="1"/>
</dbReference>
<dbReference type="SMART" id="SM00399">
    <property type="entry name" value="ZnF_C4"/>
    <property type="match status" value="1"/>
</dbReference>
<dbReference type="InterPro" id="IPR001723">
    <property type="entry name" value="Nuclear_hrmn_rcpt"/>
</dbReference>
<evidence type="ECO:0000256" key="7">
    <source>
        <dbReference type="ARBA" id="ARBA00023170"/>
    </source>
</evidence>
<dbReference type="Gene3D" id="1.10.565.10">
    <property type="entry name" value="Retinoid X Receptor"/>
    <property type="match status" value="1"/>
</dbReference>
<dbReference type="OrthoDB" id="7634782at2759"/>
<dbReference type="SUPFAM" id="SSF57716">
    <property type="entry name" value="Glucocorticoid receptor-like (DNA-binding domain)"/>
    <property type="match status" value="1"/>
</dbReference>
<evidence type="ECO:0000256" key="3">
    <source>
        <dbReference type="ARBA" id="ARBA00022833"/>
    </source>
</evidence>
<keyword evidence="5 9" id="KW-0238">DNA-binding</keyword>
<accession>A0A8S3SBX0</accession>
<dbReference type="GO" id="GO:0008270">
    <property type="term" value="F:zinc ion binding"/>
    <property type="evidence" value="ECO:0007669"/>
    <property type="project" value="UniProtKB-KW"/>
</dbReference>
<dbReference type="SMART" id="SM00430">
    <property type="entry name" value="HOLI"/>
    <property type="match status" value="1"/>
</dbReference>
<keyword evidence="1 9" id="KW-0479">Metal-binding</keyword>
<comment type="similarity">
    <text evidence="9">Belongs to the nuclear hormone receptor family.</text>
</comment>
<evidence type="ECO:0000259" key="11">
    <source>
        <dbReference type="PROSITE" id="PS51843"/>
    </source>
</evidence>
<dbReference type="Gene3D" id="3.30.50.10">
    <property type="entry name" value="Erythroid Transcription Factor GATA-1, subunit A"/>
    <property type="match status" value="1"/>
</dbReference>
<feature type="domain" description="Nuclear receptor" evidence="10">
    <location>
        <begin position="202"/>
        <end position="280"/>
    </location>
</feature>
<keyword evidence="6 9" id="KW-0804">Transcription</keyword>
<dbReference type="CDD" id="cd07166">
    <property type="entry name" value="NR_DBD_REV_ERB"/>
    <property type="match status" value="1"/>
</dbReference>
<name>A0A8S3SBX0_MYTED</name>
<dbReference type="PROSITE" id="PS51843">
    <property type="entry name" value="NR_LBD"/>
    <property type="match status" value="1"/>
</dbReference>
<evidence type="ECO:0000313" key="13">
    <source>
        <dbReference type="Proteomes" id="UP000683360"/>
    </source>
</evidence>
<proteinExistence type="inferred from homology"/>
<evidence type="ECO:0000256" key="2">
    <source>
        <dbReference type="ARBA" id="ARBA00022771"/>
    </source>
</evidence>
<keyword evidence="4 9" id="KW-0805">Transcription regulation</keyword>
<dbReference type="EMBL" id="CAJPWZ010001460">
    <property type="protein sequence ID" value="CAG2215949.1"/>
    <property type="molecule type" value="Genomic_DNA"/>
</dbReference>
<dbReference type="PROSITE" id="PS00031">
    <property type="entry name" value="NUCLEAR_REC_DBD_1"/>
    <property type="match status" value="1"/>
</dbReference>
<dbReference type="PRINTS" id="PR00047">
    <property type="entry name" value="STROIDFINGER"/>
</dbReference>
<keyword evidence="7 9" id="KW-0675">Receptor</keyword>
<evidence type="ECO:0000256" key="6">
    <source>
        <dbReference type="ARBA" id="ARBA00023163"/>
    </source>
</evidence>
<evidence type="ECO:0000256" key="4">
    <source>
        <dbReference type="ARBA" id="ARBA00023015"/>
    </source>
</evidence>
<dbReference type="Pfam" id="PF00105">
    <property type="entry name" value="zf-C4"/>
    <property type="match status" value="1"/>
</dbReference>
<dbReference type="InterPro" id="IPR050234">
    <property type="entry name" value="Nuclear_hormone_rcpt_NR1"/>
</dbReference>